<dbReference type="PRINTS" id="PR00385">
    <property type="entry name" value="P450"/>
</dbReference>
<proteinExistence type="inferred from homology"/>
<dbReference type="GeneID" id="107413181"/>
<dbReference type="PROSITE" id="PS00086">
    <property type="entry name" value="CYTOCHROME_P450"/>
    <property type="match status" value="1"/>
</dbReference>
<keyword evidence="3 11" id="KW-0349">Heme</keyword>
<dbReference type="GO" id="GO:0016020">
    <property type="term" value="C:membrane"/>
    <property type="evidence" value="ECO:0007669"/>
    <property type="project" value="UniProtKB-SubCell"/>
</dbReference>
<protein>
    <submittedName>
        <fullName evidence="15">Cytochrome P450 714B3</fullName>
    </submittedName>
</protein>
<dbReference type="InterPro" id="IPR017972">
    <property type="entry name" value="Cyt_P450_CS"/>
</dbReference>
<evidence type="ECO:0000313" key="15">
    <source>
        <dbReference type="RefSeq" id="XP_015876547.4"/>
    </source>
</evidence>
<feature type="transmembrane region" description="Helical" evidence="13">
    <location>
        <begin position="12"/>
        <end position="33"/>
    </location>
</feature>
<keyword evidence="10 13" id="KW-0472">Membrane</keyword>
<dbReference type="AlphaFoldDB" id="A0A6P3ZE89"/>
<keyword evidence="7 12" id="KW-0560">Oxidoreductase</keyword>
<evidence type="ECO:0000256" key="2">
    <source>
        <dbReference type="ARBA" id="ARBA00010617"/>
    </source>
</evidence>
<keyword evidence="9 12" id="KW-0503">Monooxygenase</keyword>
<feature type="binding site" description="axial binding residue" evidence="11">
    <location>
        <position position="465"/>
    </location>
    <ligand>
        <name>heme</name>
        <dbReference type="ChEBI" id="CHEBI:30413"/>
    </ligand>
    <ligandPart>
        <name>Fe</name>
        <dbReference type="ChEBI" id="CHEBI:18248"/>
    </ligandPart>
</feature>
<dbReference type="GO" id="GO:0005506">
    <property type="term" value="F:iron ion binding"/>
    <property type="evidence" value="ECO:0007669"/>
    <property type="project" value="InterPro"/>
</dbReference>
<keyword evidence="5 11" id="KW-0479">Metal-binding</keyword>
<evidence type="ECO:0000256" key="8">
    <source>
        <dbReference type="ARBA" id="ARBA00023004"/>
    </source>
</evidence>
<dbReference type="PANTHER" id="PTHR24282">
    <property type="entry name" value="CYTOCHROME P450 FAMILY MEMBER"/>
    <property type="match status" value="1"/>
</dbReference>
<gene>
    <name evidence="15" type="primary">LOC107413181</name>
</gene>
<dbReference type="GO" id="GO:0020037">
    <property type="term" value="F:heme binding"/>
    <property type="evidence" value="ECO:0007669"/>
    <property type="project" value="InterPro"/>
</dbReference>
<keyword evidence="14" id="KW-1185">Reference proteome</keyword>
<dbReference type="InterPro" id="IPR050665">
    <property type="entry name" value="Cytochrome_P450_Monooxygen"/>
</dbReference>
<comment type="similarity">
    <text evidence="2 12">Belongs to the cytochrome P450 family.</text>
</comment>
<dbReference type="RefSeq" id="XP_015876547.4">
    <property type="nucleotide sequence ID" value="XM_016021061.4"/>
</dbReference>
<accession>A0A6P3ZE89</accession>
<name>A0A6P3ZE89_ZIZJJ</name>
<keyword evidence="8 11" id="KW-0408">Iron</keyword>
<comment type="subcellular location">
    <subcellularLocation>
        <location evidence="1">Membrane</location>
        <topology evidence="1">Single-pass membrane protein</topology>
    </subcellularLocation>
</comment>
<evidence type="ECO:0000256" key="1">
    <source>
        <dbReference type="ARBA" id="ARBA00004167"/>
    </source>
</evidence>
<dbReference type="SUPFAM" id="SSF48264">
    <property type="entry name" value="Cytochrome P450"/>
    <property type="match status" value="1"/>
</dbReference>
<evidence type="ECO:0000256" key="12">
    <source>
        <dbReference type="RuleBase" id="RU000461"/>
    </source>
</evidence>
<dbReference type="KEGG" id="zju:107413181"/>
<dbReference type="Gene3D" id="1.10.630.10">
    <property type="entry name" value="Cytochrome P450"/>
    <property type="match status" value="1"/>
</dbReference>
<evidence type="ECO:0000256" key="11">
    <source>
        <dbReference type="PIRSR" id="PIRSR602401-1"/>
    </source>
</evidence>
<keyword evidence="4 13" id="KW-0812">Transmembrane</keyword>
<dbReference type="InParanoid" id="A0A6P3ZE89"/>
<dbReference type="GO" id="GO:0004497">
    <property type="term" value="F:monooxygenase activity"/>
    <property type="evidence" value="ECO:0007669"/>
    <property type="project" value="UniProtKB-KW"/>
</dbReference>
<dbReference type="InterPro" id="IPR036396">
    <property type="entry name" value="Cyt_P450_sf"/>
</dbReference>
<dbReference type="PANTHER" id="PTHR24282:SF196">
    <property type="entry name" value="CYTOCHROME P450 714C2"/>
    <property type="match status" value="1"/>
</dbReference>
<reference evidence="15" key="1">
    <citation type="submission" date="2025-08" db="UniProtKB">
        <authorList>
            <consortium name="RefSeq"/>
        </authorList>
    </citation>
    <scope>IDENTIFICATION</scope>
    <source>
        <tissue evidence="15">Seedling</tissue>
    </source>
</reference>
<evidence type="ECO:0000256" key="9">
    <source>
        <dbReference type="ARBA" id="ARBA00023033"/>
    </source>
</evidence>
<evidence type="ECO:0000256" key="3">
    <source>
        <dbReference type="ARBA" id="ARBA00022617"/>
    </source>
</evidence>
<evidence type="ECO:0000313" key="14">
    <source>
        <dbReference type="Proteomes" id="UP001652623"/>
    </source>
</evidence>
<organism evidence="14 15">
    <name type="scientific">Ziziphus jujuba</name>
    <name type="common">Chinese jujube</name>
    <name type="synonym">Ziziphus sativa</name>
    <dbReference type="NCBI Taxonomy" id="326968"/>
    <lineage>
        <taxon>Eukaryota</taxon>
        <taxon>Viridiplantae</taxon>
        <taxon>Streptophyta</taxon>
        <taxon>Embryophyta</taxon>
        <taxon>Tracheophyta</taxon>
        <taxon>Spermatophyta</taxon>
        <taxon>Magnoliopsida</taxon>
        <taxon>eudicotyledons</taxon>
        <taxon>Gunneridae</taxon>
        <taxon>Pentapetalae</taxon>
        <taxon>rosids</taxon>
        <taxon>fabids</taxon>
        <taxon>Rosales</taxon>
        <taxon>Rhamnaceae</taxon>
        <taxon>Paliureae</taxon>
        <taxon>Ziziphus</taxon>
    </lineage>
</organism>
<keyword evidence="6 13" id="KW-1133">Transmembrane helix</keyword>
<dbReference type="GO" id="GO:0016705">
    <property type="term" value="F:oxidoreductase activity, acting on paired donors, with incorporation or reduction of molecular oxygen"/>
    <property type="evidence" value="ECO:0007669"/>
    <property type="project" value="InterPro"/>
</dbReference>
<dbReference type="InterPro" id="IPR002401">
    <property type="entry name" value="Cyt_P450_E_grp-I"/>
</dbReference>
<evidence type="ECO:0000256" key="4">
    <source>
        <dbReference type="ARBA" id="ARBA00022692"/>
    </source>
</evidence>
<evidence type="ECO:0000256" key="7">
    <source>
        <dbReference type="ARBA" id="ARBA00023002"/>
    </source>
</evidence>
<comment type="cofactor">
    <cofactor evidence="11">
        <name>heme</name>
        <dbReference type="ChEBI" id="CHEBI:30413"/>
    </cofactor>
</comment>
<evidence type="ECO:0000256" key="13">
    <source>
        <dbReference type="SAM" id="Phobius"/>
    </source>
</evidence>
<dbReference type="PRINTS" id="PR00463">
    <property type="entry name" value="EP450I"/>
</dbReference>
<dbReference type="Pfam" id="PF00067">
    <property type="entry name" value="p450"/>
    <property type="match status" value="1"/>
</dbReference>
<dbReference type="Proteomes" id="UP001652623">
    <property type="component" value="Chromosome 8"/>
</dbReference>
<dbReference type="InterPro" id="IPR001128">
    <property type="entry name" value="Cyt_P450"/>
</dbReference>
<evidence type="ECO:0000256" key="6">
    <source>
        <dbReference type="ARBA" id="ARBA00022989"/>
    </source>
</evidence>
<evidence type="ECO:0000256" key="10">
    <source>
        <dbReference type="ARBA" id="ARBA00023136"/>
    </source>
</evidence>
<evidence type="ECO:0000256" key="5">
    <source>
        <dbReference type="ARBA" id="ARBA00022723"/>
    </source>
</evidence>
<sequence>MEVPELEPSKIVVTVLLLWVLSLVVRVCNALFVKPRRLREIMKKQGIKGPPTTFLLGNLGDMNKAQAKLQKPPPGEKGIVHNVPAIVFPTFPPWTKQYGPTFMFSIGNMEFVHINDPEIVKEITLCTSLGFGKPSFPQKLFDPLLGRGVVNANGSEWSQQRKILAPEFFNEKVKGMTKLMVESASIVVNLLAAEIEKNGGVADINVEHHTTKFARDVISRLCFGSNYSAGEEIFSKLKVLGDITSKIGTINALFPIMKYVPTKDNRESTRLEKEIRALVLKVVKEKKQVGNQKDILQLISEGAKNIGLDQAAADRYIVDNCRNIYVAGYETTAASAMWTLMLLAINPEWQSRVREEVQDICQGQMPDADMIRKMKVLTMVIYESLRLYPPGPLLSREALEDLKFGNIKIPKGLNVWTLFLTLHYDQEIWGPDAHVFKPERFANGISGSCKHPHVYMPFGAGARICLGQHFAMAELRILLSLILSNFSFSLSPKYRHSPILKVIIEPEHGVDLIMRKL</sequence>